<sequence length="198" mass="20927">MLHPGGRPNVAKGLLGALSTISGRELTAEDLIAYIAGVTAHPGFTEKFTEELDTPGIRVPITTDLELLQQAIDLGRHAIWLHTYAERFTDIHGSDVRYPAGDPHRITNLTAVNTMPTAMTYDPGTATIHIGGGSFGPVPQAVWSYTVGAEKSSNLGSTIARATRAAAAPALWTTSTQRPGRRNGTANSSTCCRCSVAS</sequence>
<dbReference type="Proteomes" id="UP000465302">
    <property type="component" value="Unassembled WGS sequence"/>
</dbReference>
<evidence type="ECO:0000259" key="1">
    <source>
        <dbReference type="Pfam" id="PF18135"/>
    </source>
</evidence>
<evidence type="ECO:0000313" key="2">
    <source>
        <dbReference type="EMBL" id="GFG54606.1"/>
    </source>
</evidence>
<name>A0A7I9WBM2_MYCAG</name>
<feature type="domain" description="Type ISP restriction-modification enzyme LLaBIII C-terminal specificity" evidence="1">
    <location>
        <begin position="7"/>
        <end position="150"/>
    </location>
</feature>
<gene>
    <name evidence="2" type="ORF">MAGR_60470</name>
</gene>
<dbReference type="InterPro" id="IPR041635">
    <property type="entry name" value="Type_ISP_LLaBIII_C"/>
</dbReference>
<dbReference type="AlphaFoldDB" id="A0A7I9WBM2"/>
<proteinExistence type="predicted"/>
<organism evidence="2 3">
    <name type="scientific">Mycolicibacterium agri</name>
    <name type="common">Mycobacterium agri</name>
    <dbReference type="NCBI Taxonomy" id="36811"/>
    <lineage>
        <taxon>Bacteria</taxon>
        <taxon>Bacillati</taxon>
        <taxon>Actinomycetota</taxon>
        <taxon>Actinomycetes</taxon>
        <taxon>Mycobacteriales</taxon>
        <taxon>Mycobacteriaceae</taxon>
        <taxon>Mycolicibacterium</taxon>
    </lineage>
</organism>
<reference evidence="2 3" key="1">
    <citation type="journal article" date="2019" name="Emerg. Microbes Infect.">
        <title>Comprehensive subspecies identification of 175 nontuberculous mycobacteria species based on 7547 genomic profiles.</title>
        <authorList>
            <person name="Matsumoto Y."/>
            <person name="Kinjo T."/>
            <person name="Motooka D."/>
            <person name="Nabeya D."/>
            <person name="Jung N."/>
            <person name="Uechi K."/>
            <person name="Horii T."/>
            <person name="Iida T."/>
            <person name="Fujita J."/>
            <person name="Nakamura S."/>
        </authorList>
    </citation>
    <scope>NUCLEOTIDE SEQUENCE [LARGE SCALE GENOMIC DNA]</scope>
    <source>
        <strain evidence="2 3">JCM 6377</strain>
    </source>
</reference>
<comment type="caution">
    <text evidence="2">The sequence shown here is derived from an EMBL/GenBank/DDBJ whole genome shotgun (WGS) entry which is preliminary data.</text>
</comment>
<protein>
    <recommendedName>
        <fullName evidence="1">Type ISP restriction-modification enzyme LLaBIII C-terminal specificity domain-containing protein</fullName>
    </recommendedName>
</protein>
<accession>A0A7I9WBM2</accession>
<dbReference type="EMBL" id="BLKS01000001">
    <property type="protein sequence ID" value="GFG54606.1"/>
    <property type="molecule type" value="Genomic_DNA"/>
</dbReference>
<evidence type="ECO:0000313" key="3">
    <source>
        <dbReference type="Proteomes" id="UP000465302"/>
    </source>
</evidence>
<dbReference type="Pfam" id="PF18135">
    <property type="entry name" value="Type_ISP_C"/>
    <property type="match status" value="1"/>
</dbReference>